<feature type="transmembrane region" description="Helical" evidence="8">
    <location>
        <begin position="350"/>
        <end position="370"/>
    </location>
</feature>
<dbReference type="Pfam" id="PF13606">
    <property type="entry name" value="Ank_3"/>
    <property type="match status" value="1"/>
</dbReference>
<keyword evidence="3" id="KW-0677">Repeat</keyword>
<proteinExistence type="predicted"/>
<dbReference type="SUPFAM" id="SSF48403">
    <property type="entry name" value="Ankyrin repeat"/>
    <property type="match status" value="1"/>
</dbReference>
<dbReference type="InterPro" id="IPR026961">
    <property type="entry name" value="PGG_dom"/>
</dbReference>
<feature type="transmembrane region" description="Helical" evidence="8">
    <location>
        <begin position="390"/>
        <end position="408"/>
    </location>
</feature>
<dbReference type="EMBL" id="VAHF01000010">
    <property type="protein sequence ID" value="TXG52659.1"/>
    <property type="molecule type" value="Genomic_DNA"/>
</dbReference>
<dbReference type="GO" id="GO:0005886">
    <property type="term" value="C:plasma membrane"/>
    <property type="evidence" value="ECO:0007669"/>
    <property type="project" value="TreeGrafter"/>
</dbReference>
<dbReference type="AlphaFoldDB" id="A0A5C7H7F1"/>
<dbReference type="Proteomes" id="UP000323000">
    <property type="component" value="Chromosome 10"/>
</dbReference>
<evidence type="ECO:0000256" key="1">
    <source>
        <dbReference type="ARBA" id="ARBA00004141"/>
    </source>
</evidence>
<feature type="repeat" description="ANK" evidence="7">
    <location>
        <begin position="104"/>
        <end position="126"/>
    </location>
</feature>
<dbReference type="Gene3D" id="1.25.40.20">
    <property type="entry name" value="Ankyrin repeat-containing domain"/>
    <property type="match status" value="1"/>
</dbReference>
<keyword evidence="11" id="KW-1185">Reference proteome</keyword>
<comment type="caution">
    <text evidence="10">The sequence shown here is derived from an EMBL/GenBank/DDBJ whole genome shotgun (WGS) entry which is preliminary data.</text>
</comment>
<dbReference type="InterPro" id="IPR002110">
    <property type="entry name" value="Ankyrin_rpt"/>
</dbReference>
<keyword evidence="6 8" id="KW-0472">Membrane</keyword>
<feature type="transmembrane region" description="Helical" evidence="8">
    <location>
        <begin position="322"/>
        <end position="343"/>
    </location>
</feature>
<feature type="repeat" description="ANK" evidence="7">
    <location>
        <begin position="69"/>
        <end position="101"/>
    </location>
</feature>
<comment type="subcellular location">
    <subcellularLocation>
        <location evidence="1">Membrane</location>
        <topology evidence="1">Multi-pass membrane protein</topology>
    </subcellularLocation>
</comment>
<name>A0A5C7H7F1_9ROSI</name>
<organism evidence="10 11">
    <name type="scientific">Acer yangbiense</name>
    <dbReference type="NCBI Taxonomy" id="1000413"/>
    <lineage>
        <taxon>Eukaryota</taxon>
        <taxon>Viridiplantae</taxon>
        <taxon>Streptophyta</taxon>
        <taxon>Embryophyta</taxon>
        <taxon>Tracheophyta</taxon>
        <taxon>Spermatophyta</taxon>
        <taxon>Magnoliopsida</taxon>
        <taxon>eudicotyledons</taxon>
        <taxon>Gunneridae</taxon>
        <taxon>Pentapetalae</taxon>
        <taxon>rosids</taxon>
        <taxon>malvids</taxon>
        <taxon>Sapindales</taxon>
        <taxon>Sapindaceae</taxon>
        <taxon>Hippocastanoideae</taxon>
        <taxon>Acereae</taxon>
        <taxon>Acer</taxon>
    </lineage>
</organism>
<reference evidence="11" key="1">
    <citation type="journal article" date="2019" name="Gigascience">
        <title>De novo genome assembly of the endangered Acer yangbiense, a plant species with extremely small populations endemic to Yunnan Province, China.</title>
        <authorList>
            <person name="Yang J."/>
            <person name="Wariss H.M."/>
            <person name="Tao L."/>
            <person name="Zhang R."/>
            <person name="Yun Q."/>
            <person name="Hollingsworth P."/>
            <person name="Dao Z."/>
            <person name="Luo G."/>
            <person name="Guo H."/>
            <person name="Ma Y."/>
            <person name="Sun W."/>
        </authorList>
    </citation>
    <scope>NUCLEOTIDE SEQUENCE [LARGE SCALE GENOMIC DNA]</scope>
    <source>
        <strain evidence="11">cv. Malutang</strain>
    </source>
</reference>
<evidence type="ECO:0000256" key="6">
    <source>
        <dbReference type="ARBA" id="ARBA00023136"/>
    </source>
</evidence>
<keyword evidence="5 7" id="KW-0040">ANK repeat</keyword>
<evidence type="ECO:0000256" key="7">
    <source>
        <dbReference type="PROSITE-ProRule" id="PRU00023"/>
    </source>
</evidence>
<evidence type="ECO:0000313" key="10">
    <source>
        <dbReference type="EMBL" id="TXG52659.1"/>
    </source>
</evidence>
<sequence>MNQRLYAAACKGDVEALLELLREDPLILFTATLSTSDTPLHIAALLGHNEFAKLAMTHNPKLSTEFNRYGYSPIHVASLKGHLQIVKDLLNIDEELCVLRDNCEGRTALHCAAIKGRIDVILHLLSCRPESARELTFKGETILHLVVKNRQGVQIMKPLISILGELNLVEDHINCVDEDGNTVLHLATYTNQYQIIKVLLRDTNVNVNTVIADGYNASAISEMNNNASSSEFDNKNTIGEMIKQAQSLQRGGSSDQAHGVLITTTNANSGRNEEQIVDVVNSHGAAATAKAILNLPGGIDREQLQSNPMHITADQLNKVRSFLVFDAGCFFISVTTIFVVTTLPYIPSVYWLHFNLLAAGAVIGSAGLLFQNVLVLATNDHLADVAIKGGLVSSVSTIVVAIIVRLLISKKFWSVIGKACSKRRDLNT</sequence>
<dbReference type="InterPro" id="IPR036770">
    <property type="entry name" value="Ankyrin_rpt-contain_sf"/>
</dbReference>
<dbReference type="PROSITE" id="PS50088">
    <property type="entry name" value="ANK_REPEAT"/>
    <property type="match status" value="3"/>
</dbReference>
<dbReference type="Pfam" id="PF12796">
    <property type="entry name" value="Ank_2"/>
    <property type="match status" value="2"/>
</dbReference>
<evidence type="ECO:0000256" key="3">
    <source>
        <dbReference type="ARBA" id="ARBA00022737"/>
    </source>
</evidence>
<dbReference type="PANTHER" id="PTHR24186:SF38">
    <property type="entry name" value="ANKYRIN REPEAT FAMILY PROTEIN"/>
    <property type="match status" value="1"/>
</dbReference>
<evidence type="ECO:0000256" key="8">
    <source>
        <dbReference type="SAM" id="Phobius"/>
    </source>
</evidence>
<accession>A0A5C7H7F1</accession>
<protein>
    <recommendedName>
        <fullName evidence="9">PGG domain-containing protein</fullName>
    </recommendedName>
</protein>
<evidence type="ECO:0000313" key="11">
    <source>
        <dbReference type="Proteomes" id="UP000323000"/>
    </source>
</evidence>
<evidence type="ECO:0000259" key="9">
    <source>
        <dbReference type="Pfam" id="PF13962"/>
    </source>
</evidence>
<feature type="domain" description="PGG" evidence="9">
    <location>
        <begin position="285"/>
        <end position="343"/>
    </location>
</feature>
<evidence type="ECO:0000256" key="2">
    <source>
        <dbReference type="ARBA" id="ARBA00022692"/>
    </source>
</evidence>
<feature type="repeat" description="ANK" evidence="7">
    <location>
        <begin position="179"/>
        <end position="201"/>
    </location>
</feature>
<dbReference type="PROSITE" id="PS50297">
    <property type="entry name" value="ANK_REP_REGION"/>
    <property type="match status" value="3"/>
</dbReference>
<dbReference type="OrthoDB" id="1924807at2759"/>
<gene>
    <name evidence="10" type="ORF">EZV62_021828</name>
</gene>
<dbReference type="Pfam" id="PF13962">
    <property type="entry name" value="PGG"/>
    <property type="match status" value="1"/>
</dbReference>
<keyword evidence="2 8" id="KW-0812">Transmembrane</keyword>
<evidence type="ECO:0000256" key="5">
    <source>
        <dbReference type="ARBA" id="ARBA00023043"/>
    </source>
</evidence>
<keyword evidence="4 8" id="KW-1133">Transmembrane helix</keyword>
<dbReference type="PANTHER" id="PTHR24186">
    <property type="entry name" value="PROTEIN PHOSPHATASE 1 REGULATORY SUBUNIT"/>
    <property type="match status" value="1"/>
</dbReference>
<evidence type="ECO:0000256" key="4">
    <source>
        <dbReference type="ARBA" id="ARBA00022989"/>
    </source>
</evidence>
<dbReference type="SMART" id="SM00248">
    <property type="entry name" value="ANK"/>
    <property type="match status" value="5"/>
</dbReference>